<evidence type="ECO:0000313" key="1">
    <source>
        <dbReference type="EMBL" id="MDH6220942.1"/>
    </source>
</evidence>
<name>A0ABT6LXA4_9ACTN</name>
<keyword evidence="2" id="KW-1185">Reference proteome</keyword>
<comment type="caution">
    <text evidence="1">The sequence shown here is derived from an EMBL/GenBank/DDBJ whole genome shotgun (WGS) entry which is preliminary data.</text>
</comment>
<sequence length="256" mass="27498">MSVPGRTIAPMTTIDWHELTHAYGSAEDIPGLFARLGGTEDDDVWTALWSSLCHQGSVYDASWAALPQLTEIARGRAPGGPLQAVVMAGVIADDMDDPRRELYAREIDELLATARELLAGPDPTAPLFVNLLQSVLSFEGAGIWSEALAGVNSEEYEFECPECEESLYIAFGGYGTFVSVGDYVPGAGDQDPESRGKLTPAVPEQLSGMGARLHGEAVAHGQAEVARALTYVFGEARCPSCDTVFPVSQEVENQWF</sequence>
<dbReference type="Proteomes" id="UP001160499">
    <property type="component" value="Unassembled WGS sequence"/>
</dbReference>
<evidence type="ECO:0000313" key="2">
    <source>
        <dbReference type="Proteomes" id="UP001160499"/>
    </source>
</evidence>
<accession>A0ABT6LXA4</accession>
<reference evidence="1 2" key="1">
    <citation type="submission" date="2023-04" db="EMBL/GenBank/DDBJ databases">
        <title>Forest soil microbial communities from Buena Vista Peninsula, Colon Province, Panama.</title>
        <authorList>
            <person name="Bouskill N."/>
        </authorList>
    </citation>
    <scope>NUCLEOTIDE SEQUENCE [LARGE SCALE GENOMIC DNA]</scope>
    <source>
        <strain evidence="1 2">GGS1</strain>
    </source>
</reference>
<proteinExistence type="predicted"/>
<dbReference type="EMBL" id="JARXVH010000019">
    <property type="protein sequence ID" value="MDH6220942.1"/>
    <property type="molecule type" value="Genomic_DNA"/>
</dbReference>
<protein>
    <submittedName>
        <fullName evidence="1">Uncharacterized protein</fullName>
    </submittedName>
</protein>
<gene>
    <name evidence="1" type="ORF">M2283_008284</name>
</gene>
<organism evidence="1 2">
    <name type="scientific">Streptomyces pseudovenezuelae</name>
    <dbReference type="NCBI Taxonomy" id="67350"/>
    <lineage>
        <taxon>Bacteria</taxon>
        <taxon>Bacillati</taxon>
        <taxon>Actinomycetota</taxon>
        <taxon>Actinomycetes</taxon>
        <taxon>Kitasatosporales</taxon>
        <taxon>Streptomycetaceae</taxon>
        <taxon>Streptomyces</taxon>
        <taxon>Streptomyces aurantiacus group</taxon>
    </lineage>
</organism>